<gene>
    <name evidence="2" type="ordered locus">AMED_3569</name>
</gene>
<evidence type="ECO:0000313" key="2">
    <source>
        <dbReference type="EMBL" id="ADJ45355.1"/>
    </source>
</evidence>
<protein>
    <recommendedName>
        <fullName evidence="4">Isoamylase</fullName>
    </recommendedName>
</protein>
<feature type="region of interest" description="Disordered" evidence="1">
    <location>
        <begin position="73"/>
        <end position="94"/>
    </location>
</feature>
<dbReference type="RefSeq" id="WP_013225427.1">
    <property type="nucleotide sequence ID" value="NC_014318.1"/>
</dbReference>
<sequence length="94" mass="10162">MIKICQGRDGNGAKRIVFSLPADEPPGRVSVVGSFNDWTPGQHDLQPRTTGRRSATVEVAAGVTVRFRYLGEDGHWFDDPDDPGALDRVNGTPG</sequence>
<dbReference type="GO" id="GO:0005975">
    <property type="term" value="P:carbohydrate metabolic process"/>
    <property type="evidence" value="ECO:0007669"/>
    <property type="project" value="UniProtKB-ARBA"/>
</dbReference>
<feature type="region of interest" description="Disordered" evidence="1">
    <location>
        <begin position="34"/>
        <end position="54"/>
    </location>
</feature>
<dbReference type="InterPro" id="IPR014756">
    <property type="entry name" value="Ig_E-set"/>
</dbReference>
<dbReference type="GeneID" id="92871323"/>
<evidence type="ECO:0000313" key="3">
    <source>
        <dbReference type="Proteomes" id="UP000000328"/>
    </source>
</evidence>
<dbReference type="HOGENOM" id="CLU_158008_2_0_11"/>
<dbReference type="InterPro" id="IPR013783">
    <property type="entry name" value="Ig-like_fold"/>
</dbReference>
<reference evidence="2 3" key="1">
    <citation type="journal article" date="2010" name="Cell Res.">
        <title>Complete genome sequence of the rifamycin SV-producing Amycolatopsis mediterranei U32 revealed its genetic characteristics in phylogeny and metabolism.</title>
        <authorList>
            <person name="Zhao W."/>
            <person name="Zhong Y."/>
            <person name="Yuan H."/>
            <person name="Wang J."/>
            <person name="Zheng H."/>
            <person name="Wang Y."/>
            <person name="Cen X."/>
            <person name="Xu F."/>
            <person name="Bai J."/>
            <person name="Han X."/>
            <person name="Lu G."/>
            <person name="Zhu Y."/>
            <person name="Shao Z."/>
            <person name="Yan H."/>
            <person name="Li C."/>
            <person name="Peng N."/>
            <person name="Zhang Z."/>
            <person name="Zhang Y."/>
            <person name="Lin W."/>
            <person name="Fan Y."/>
            <person name="Qin Z."/>
            <person name="Hu Y."/>
            <person name="Zhu B."/>
            <person name="Wang S."/>
            <person name="Ding X."/>
            <person name="Zhao G.P."/>
        </authorList>
    </citation>
    <scope>NUCLEOTIDE SEQUENCE [LARGE SCALE GENOMIC DNA]</scope>
    <source>
        <strain evidence="3">U-32</strain>
    </source>
</reference>
<dbReference type="KEGG" id="amd:AMED_3569"/>
<evidence type="ECO:0008006" key="4">
    <source>
        <dbReference type="Google" id="ProtNLM"/>
    </source>
</evidence>
<dbReference type="eggNOG" id="COG0296">
    <property type="taxonomic scope" value="Bacteria"/>
</dbReference>
<dbReference type="AlphaFoldDB" id="A0A0H3D334"/>
<evidence type="ECO:0000256" key="1">
    <source>
        <dbReference type="SAM" id="MobiDB-lite"/>
    </source>
</evidence>
<accession>A0A0H3D334</accession>
<organism evidence="2 3">
    <name type="scientific">Amycolatopsis mediterranei (strain U-32)</name>
    <dbReference type="NCBI Taxonomy" id="749927"/>
    <lineage>
        <taxon>Bacteria</taxon>
        <taxon>Bacillati</taxon>
        <taxon>Actinomycetota</taxon>
        <taxon>Actinomycetes</taxon>
        <taxon>Pseudonocardiales</taxon>
        <taxon>Pseudonocardiaceae</taxon>
        <taxon>Amycolatopsis</taxon>
    </lineage>
</organism>
<dbReference type="EMBL" id="CP002000">
    <property type="protein sequence ID" value="ADJ45355.1"/>
    <property type="molecule type" value="Genomic_DNA"/>
</dbReference>
<name>A0A0H3D334_AMYMU</name>
<dbReference type="OrthoDB" id="9811945at2"/>
<proteinExistence type="predicted"/>
<dbReference type="Gene3D" id="2.60.40.10">
    <property type="entry name" value="Immunoglobulins"/>
    <property type="match status" value="1"/>
</dbReference>
<dbReference type="Proteomes" id="UP000000328">
    <property type="component" value="Chromosome"/>
</dbReference>
<dbReference type="PATRIC" id="fig|749927.5.peg.3688"/>
<dbReference type="SUPFAM" id="SSF81296">
    <property type="entry name" value="E set domains"/>
    <property type="match status" value="1"/>
</dbReference>